<dbReference type="GO" id="GO:0003676">
    <property type="term" value="F:nucleic acid binding"/>
    <property type="evidence" value="ECO:0007669"/>
    <property type="project" value="InterPro"/>
</dbReference>
<feature type="domain" description="CCHC-type" evidence="3">
    <location>
        <begin position="230"/>
        <end position="246"/>
    </location>
</feature>
<keyword evidence="5" id="KW-1185">Reference proteome</keyword>
<dbReference type="GO" id="GO:0008270">
    <property type="term" value="F:zinc ion binding"/>
    <property type="evidence" value="ECO:0007669"/>
    <property type="project" value="UniProtKB-KW"/>
</dbReference>
<dbReference type="Pfam" id="PF22936">
    <property type="entry name" value="Pol_BBD"/>
    <property type="match status" value="1"/>
</dbReference>
<dbReference type="AlphaFoldDB" id="A0A225WC75"/>
<reference evidence="5" key="1">
    <citation type="submission" date="2017-03" db="EMBL/GenBank/DDBJ databases">
        <title>Phytopthora megakarya and P. palmivora, two closely related causual agents of cacao black pod achieved similar genome size and gene model numbers by different mechanisms.</title>
        <authorList>
            <person name="Ali S."/>
            <person name="Shao J."/>
            <person name="Larry D.J."/>
            <person name="Kronmiller B."/>
            <person name="Shen D."/>
            <person name="Strem M.D."/>
            <person name="Melnick R.L."/>
            <person name="Guiltinan M.J."/>
            <person name="Tyler B.M."/>
            <person name="Meinhardt L.W."/>
            <person name="Bailey B.A."/>
        </authorList>
    </citation>
    <scope>NUCLEOTIDE SEQUENCE [LARGE SCALE GENOMIC DNA]</scope>
    <source>
        <strain evidence="5">zdho120</strain>
    </source>
</reference>
<keyword evidence="1" id="KW-0479">Metal-binding</keyword>
<dbReference type="Pfam" id="PF14223">
    <property type="entry name" value="Retrotran_gag_2"/>
    <property type="match status" value="1"/>
</dbReference>
<protein>
    <submittedName>
        <fullName evidence="4">Polyprotein</fullName>
    </submittedName>
</protein>
<name>A0A225WC75_9STRA</name>
<keyword evidence="1" id="KW-0863">Zinc-finger</keyword>
<evidence type="ECO:0000256" key="2">
    <source>
        <dbReference type="SAM" id="MobiDB-lite"/>
    </source>
</evidence>
<sequence length="479" mass="53956">MNPTTQSHETLQDDKYFRWEFNARLMLARKELLDHIAVKPEASEWKVADQKALALIAKVLSPNYQSMIRDCQSAAEAWFKLREFFVNLHNRVQLRKQLHEFQVASRDNIMDHLMKFDDLCMRLSAVGDEGREYERLVILLGSLTSDYDSMVKIIEARGNTYLHETKEMLRREYDTVQKREKEESAFQAISGTSQGGRCQNGGRLNRRWSRDSGDRRPRMVPSGRGKFPGRCFECDGIGHKRAECPKMKKQTKDDEFVFSVTGSVDSAMMWLLDSGASSHMTFDRSDFEEFRPISGSMDVLVESGQRFAVSGVGVVRLQLRDGGVIVVNDVLYIPGLDRKLLSVPALTAKGAQVTFGKHDGVIGFKGSIVARCTKLGKLFVLAVEKLELNQKDEALAVVADETTLWHVTWGSNGSAALTKLRPVFHTCQVNTRLMLLVKDNIDQCCEGKFPLEVVHSDLMGPMETASKGGARYALVFVDD</sequence>
<dbReference type="PROSITE" id="PS50158">
    <property type="entry name" value="ZF_CCHC"/>
    <property type="match status" value="1"/>
</dbReference>
<dbReference type="SUPFAM" id="SSF57756">
    <property type="entry name" value="Retrovirus zinc finger-like domains"/>
    <property type="match status" value="1"/>
</dbReference>
<proteinExistence type="predicted"/>
<evidence type="ECO:0000313" key="5">
    <source>
        <dbReference type="Proteomes" id="UP000198211"/>
    </source>
</evidence>
<feature type="compositionally biased region" description="Basic and acidic residues" evidence="2">
    <location>
        <begin position="208"/>
        <end position="217"/>
    </location>
</feature>
<evidence type="ECO:0000259" key="3">
    <source>
        <dbReference type="PROSITE" id="PS50158"/>
    </source>
</evidence>
<dbReference type="InterPro" id="IPR001878">
    <property type="entry name" value="Znf_CCHC"/>
</dbReference>
<dbReference type="PANTHER" id="PTHR47592:SF27">
    <property type="entry name" value="OS08G0421700 PROTEIN"/>
    <property type="match status" value="1"/>
</dbReference>
<keyword evidence="1" id="KW-0862">Zinc</keyword>
<dbReference type="InterPro" id="IPR036875">
    <property type="entry name" value="Znf_CCHC_sf"/>
</dbReference>
<evidence type="ECO:0000256" key="1">
    <source>
        <dbReference type="PROSITE-ProRule" id="PRU00047"/>
    </source>
</evidence>
<dbReference type="Proteomes" id="UP000198211">
    <property type="component" value="Unassembled WGS sequence"/>
</dbReference>
<dbReference type="PANTHER" id="PTHR47592">
    <property type="entry name" value="PBF68 PROTEIN"/>
    <property type="match status" value="1"/>
</dbReference>
<accession>A0A225WC75</accession>
<organism evidence="4 5">
    <name type="scientific">Phytophthora megakarya</name>
    <dbReference type="NCBI Taxonomy" id="4795"/>
    <lineage>
        <taxon>Eukaryota</taxon>
        <taxon>Sar</taxon>
        <taxon>Stramenopiles</taxon>
        <taxon>Oomycota</taxon>
        <taxon>Peronosporomycetes</taxon>
        <taxon>Peronosporales</taxon>
        <taxon>Peronosporaceae</taxon>
        <taxon>Phytophthora</taxon>
    </lineage>
</organism>
<gene>
    <name evidence="4" type="ORF">PHMEG_00011043</name>
</gene>
<dbReference type="EMBL" id="NBNE01001145">
    <property type="protein sequence ID" value="OWZ15331.1"/>
    <property type="molecule type" value="Genomic_DNA"/>
</dbReference>
<dbReference type="InterPro" id="IPR054722">
    <property type="entry name" value="PolX-like_BBD"/>
</dbReference>
<feature type="compositionally biased region" description="Polar residues" evidence="2">
    <location>
        <begin position="187"/>
        <end position="197"/>
    </location>
</feature>
<evidence type="ECO:0000313" key="4">
    <source>
        <dbReference type="EMBL" id="OWZ15331.1"/>
    </source>
</evidence>
<comment type="caution">
    <text evidence="4">The sequence shown here is derived from an EMBL/GenBank/DDBJ whole genome shotgun (WGS) entry which is preliminary data.</text>
</comment>
<dbReference type="OrthoDB" id="92642at2759"/>
<feature type="region of interest" description="Disordered" evidence="2">
    <location>
        <begin position="185"/>
        <end position="222"/>
    </location>
</feature>